<dbReference type="Pfam" id="PF09664">
    <property type="entry name" value="DUF2399"/>
    <property type="match status" value="1"/>
</dbReference>
<dbReference type="AlphaFoldDB" id="A0A1M6PC95"/>
<evidence type="ECO:0000259" key="2">
    <source>
        <dbReference type="Pfam" id="PF11796"/>
    </source>
</evidence>
<proteinExistence type="predicted"/>
<dbReference type="OrthoDB" id="1661308at2"/>
<dbReference type="InterPro" id="IPR024465">
    <property type="entry name" value="DUF2399"/>
</dbReference>
<feature type="domain" description="Conserved hypothetical protein CHP02679 N terminus" evidence="2">
    <location>
        <begin position="41"/>
        <end position="252"/>
    </location>
</feature>
<dbReference type="Proteomes" id="UP000243547">
    <property type="component" value="Unassembled WGS sequence"/>
</dbReference>
<accession>A0A1M6PC95</accession>
<evidence type="ECO:0000313" key="4">
    <source>
        <dbReference type="Proteomes" id="UP000243547"/>
    </source>
</evidence>
<gene>
    <name evidence="3" type="ORF">SAMN02745227_01397</name>
</gene>
<name>A0A1M6PC95_9FIRM</name>
<dbReference type="RefSeq" id="WP_072907420.1">
    <property type="nucleotide sequence ID" value="NZ_FRAI01000014.1"/>
</dbReference>
<sequence length="434" mass="50328">MEDKLESLEWEMALFLKNNQKRYGRFMEKIKEKYQSLGVIGGTIIIKNINDEERNLLCKIDSKYLEGKDCKITVKKFFGIFNNTKFAQCDFEDVLKLYFDNNLQTSKERQRIKEENKEKFFQGILDEFSNTPGGNWLKNVLSQKEYGYQRIIREYEEDKGNLKTVLQRVIVGLNTLYNFDKKERLAIFSSKITKDPHFFDDGTLAGQLLLYGLAYFSKISFPENSEEKIELLYSYGLFKDEVSNYTLCGNIEAFTSDGKHLGIEGFVVKGEPIQLNLWNLAALKKITCRKDVIFVFENPSVFSEVLLKTKNLKPSLLCTAGVVKLASLAFLDKVVEHGGKIYYSGDFDPEGLLIGDKLKKRYNENLIFWRYDIENYFNSLSTKAFDDQRRKKLEKITSSELTGLVNEMAKKGLCGYQELLIDYYLQDISCFLDL</sequence>
<dbReference type="Pfam" id="PF11796">
    <property type="entry name" value="DUF3323"/>
    <property type="match status" value="1"/>
</dbReference>
<feature type="domain" description="DUF2399" evidence="1">
    <location>
        <begin position="274"/>
        <end position="428"/>
    </location>
</feature>
<evidence type="ECO:0000259" key="1">
    <source>
        <dbReference type="Pfam" id="PF09664"/>
    </source>
</evidence>
<reference evidence="4" key="1">
    <citation type="submission" date="2016-11" db="EMBL/GenBank/DDBJ databases">
        <authorList>
            <person name="Varghese N."/>
            <person name="Submissions S."/>
        </authorList>
    </citation>
    <scope>NUCLEOTIDE SEQUENCE [LARGE SCALE GENOMIC DNA]</scope>
    <source>
        <strain evidence="4">DSM 14826</strain>
    </source>
</reference>
<protein>
    <submittedName>
        <fullName evidence="3">TIGR02679 family protein</fullName>
    </submittedName>
</protein>
<keyword evidence="4" id="KW-1185">Reference proteome</keyword>
<organism evidence="3 4">
    <name type="scientific">Anaerobranca californiensis DSM 14826</name>
    <dbReference type="NCBI Taxonomy" id="1120989"/>
    <lineage>
        <taxon>Bacteria</taxon>
        <taxon>Bacillati</taxon>
        <taxon>Bacillota</taxon>
        <taxon>Clostridia</taxon>
        <taxon>Eubacteriales</taxon>
        <taxon>Proteinivoracaceae</taxon>
        <taxon>Anaerobranca</taxon>
    </lineage>
</organism>
<dbReference type="EMBL" id="FRAI01000014">
    <property type="protein sequence ID" value="SHK05500.1"/>
    <property type="molecule type" value="Genomic_DNA"/>
</dbReference>
<dbReference type="STRING" id="1120989.SAMN02745227_01397"/>
<evidence type="ECO:0000313" key="3">
    <source>
        <dbReference type="EMBL" id="SHK05500.1"/>
    </source>
</evidence>
<dbReference type="InterPro" id="IPR024466">
    <property type="entry name" value="CHP02679_N"/>
</dbReference>